<evidence type="ECO:0000256" key="10">
    <source>
        <dbReference type="RuleBase" id="RU003476"/>
    </source>
</evidence>
<keyword evidence="6 10" id="KW-0378">Hydrolase</keyword>
<dbReference type="SUPFAM" id="SSF55811">
    <property type="entry name" value="Nudix"/>
    <property type="match status" value="1"/>
</dbReference>
<feature type="non-terminal residue" evidence="12">
    <location>
        <position position="99"/>
    </location>
</feature>
<feature type="domain" description="Nudix hydrolase" evidence="11">
    <location>
        <begin position="2"/>
        <end position="99"/>
    </location>
</feature>
<comment type="catalytic activity">
    <reaction evidence="9">
        <text>a 5'-end NAD(+)-phospho-ribonucleoside in mRNA + H2O = a 5'-end phospho-adenosine-phospho-ribonucleoside in mRNA + beta-nicotinamide D-ribonucleotide + 2 H(+)</text>
        <dbReference type="Rhea" id="RHEA:60876"/>
        <dbReference type="Rhea" id="RHEA-COMP:15698"/>
        <dbReference type="Rhea" id="RHEA-COMP:15719"/>
        <dbReference type="ChEBI" id="CHEBI:14649"/>
        <dbReference type="ChEBI" id="CHEBI:15377"/>
        <dbReference type="ChEBI" id="CHEBI:15378"/>
        <dbReference type="ChEBI" id="CHEBI:144029"/>
        <dbReference type="ChEBI" id="CHEBI:144051"/>
    </reaction>
    <physiologicalReaction direction="left-to-right" evidence="9">
        <dbReference type="Rhea" id="RHEA:60877"/>
    </physiologicalReaction>
</comment>
<dbReference type="InterPro" id="IPR020476">
    <property type="entry name" value="Nudix_hydrolase"/>
</dbReference>
<evidence type="ECO:0000256" key="6">
    <source>
        <dbReference type="ARBA" id="ARBA00022801"/>
    </source>
</evidence>
<dbReference type="EMBL" id="MCFL01000014">
    <property type="protein sequence ID" value="ORZ37006.1"/>
    <property type="molecule type" value="Genomic_DNA"/>
</dbReference>
<comment type="cofactor">
    <cofactor evidence="1">
        <name>Mg(2+)</name>
        <dbReference type="ChEBI" id="CHEBI:18420"/>
    </cofactor>
</comment>
<dbReference type="PROSITE" id="PS51462">
    <property type="entry name" value="NUDIX"/>
    <property type="match status" value="1"/>
</dbReference>
<dbReference type="Pfam" id="PF00293">
    <property type="entry name" value="NUDIX"/>
    <property type="match status" value="1"/>
</dbReference>
<proteinExistence type="inferred from homology"/>
<gene>
    <name evidence="12" type="ORF">BCR44DRAFT_1377295</name>
</gene>
<sequence>PRTDPVAMGCVIHPLGTHLLLGRSKAWPRGMYSCTAGFVEPGEPLEAAVRREVKEETGVQVGAVEYVVSQPWPMPNSLMLGCMAQATSDRIVLVDDELE</sequence>
<dbReference type="EC" id="3.6.1.22" evidence="4"/>
<organism evidence="12 13">
    <name type="scientific">Catenaria anguillulae PL171</name>
    <dbReference type="NCBI Taxonomy" id="765915"/>
    <lineage>
        <taxon>Eukaryota</taxon>
        <taxon>Fungi</taxon>
        <taxon>Fungi incertae sedis</taxon>
        <taxon>Blastocladiomycota</taxon>
        <taxon>Blastocladiomycetes</taxon>
        <taxon>Blastocladiales</taxon>
        <taxon>Catenariaceae</taxon>
        <taxon>Catenaria</taxon>
    </lineage>
</organism>
<comment type="cofactor">
    <cofactor evidence="2">
        <name>Zn(2+)</name>
        <dbReference type="ChEBI" id="CHEBI:29105"/>
    </cofactor>
</comment>
<keyword evidence="7" id="KW-0460">Magnesium</keyword>
<evidence type="ECO:0000313" key="12">
    <source>
        <dbReference type="EMBL" id="ORZ37006.1"/>
    </source>
</evidence>
<dbReference type="GO" id="GO:0005777">
    <property type="term" value="C:peroxisome"/>
    <property type="evidence" value="ECO:0007669"/>
    <property type="project" value="TreeGrafter"/>
</dbReference>
<dbReference type="InterPro" id="IPR050241">
    <property type="entry name" value="NAD-cap_RNA_hydrolase_NudC"/>
</dbReference>
<name>A0A1Y2HQY3_9FUNG</name>
<protein>
    <recommendedName>
        <fullName evidence="4">NAD(+) diphosphatase</fullName>
        <ecNumber evidence="4">3.6.1.22</ecNumber>
    </recommendedName>
</protein>
<reference evidence="12 13" key="1">
    <citation type="submission" date="2016-07" db="EMBL/GenBank/DDBJ databases">
        <title>Pervasive Adenine N6-methylation of Active Genes in Fungi.</title>
        <authorList>
            <consortium name="DOE Joint Genome Institute"/>
            <person name="Mondo S.J."/>
            <person name="Dannebaum R.O."/>
            <person name="Kuo R.C."/>
            <person name="Labutti K."/>
            <person name="Haridas S."/>
            <person name="Kuo A."/>
            <person name="Salamov A."/>
            <person name="Ahrendt S.R."/>
            <person name="Lipzen A."/>
            <person name="Sullivan W."/>
            <person name="Andreopoulos W.B."/>
            <person name="Clum A."/>
            <person name="Lindquist E."/>
            <person name="Daum C."/>
            <person name="Ramamoorthy G.K."/>
            <person name="Gryganskyi A."/>
            <person name="Culley D."/>
            <person name="Magnuson J.K."/>
            <person name="James T.Y."/>
            <person name="O'Malley M.A."/>
            <person name="Stajich J.E."/>
            <person name="Spatafora J.W."/>
            <person name="Visel A."/>
            <person name="Grigoriev I.V."/>
        </authorList>
    </citation>
    <scope>NUCLEOTIDE SEQUENCE [LARGE SCALE GENOMIC DNA]</scope>
    <source>
        <strain evidence="12 13">PL171</strain>
    </source>
</reference>
<dbReference type="PROSITE" id="PS00893">
    <property type="entry name" value="NUDIX_BOX"/>
    <property type="match status" value="1"/>
</dbReference>
<feature type="non-terminal residue" evidence="12">
    <location>
        <position position="1"/>
    </location>
</feature>
<dbReference type="GO" id="GO:0006742">
    <property type="term" value="P:NADP+ catabolic process"/>
    <property type="evidence" value="ECO:0007669"/>
    <property type="project" value="TreeGrafter"/>
</dbReference>
<evidence type="ECO:0000256" key="1">
    <source>
        <dbReference type="ARBA" id="ARBA00001946"/>
    </source>
</evidence>
<dbReference type="InterPro" id="IPR020084">
    <property type="entry name" value="NUDIX_hydrolase_CS"/>
</dbReference>
<evidence type="ECO:0000256" key="5">
    <source>
        <dbReference type="ARBA" id="ARBA00022723"/>
    </source>
</evidence>
<evidence type="ECO:0000256" key="9">
    <source>
        <dbReference type="ARBA" id="ARBA00023679"/>
    </source>
</evidence>
<dbReference type="GO" id="GO:0035529">
    <property type="term" value="F:NADH pyrophosphatase activity"/>
    <property type="evidence" value="ECO:0007669"/>
    <property type="project" value="TreeGrafter"/>
</dbReference>
<dbReference type="InterPro" id="IPR015797">
    <property type="entry name" value="NUDIX_hydrolase-like_dom_sf"/>
</dbReference>
<dbReference type="Proteomes" id="UP000193411">
    <property type="component" value="Unassembled WGS sequence"/>
</dbReference>
<dbReference type="CDD" id="cd03429">
    <property type="entry name" value="NUDIX_NADH_pyrophosphatase_Nudt13"/>
    <property type="match status" value="1"/>
</dbReference>
<dbReference type="Gene3D" id="3.90.79.10">
    <property type="entry name" value="Nucleoside Triphosphate Pyrophosphohydrolase"/>
    <property type="match status" value="1"/>
</dbReference>
<evidence type="ECO:0000256" key="2">
    <source>
        <dbReference type="ARBA" id="ARBA00001947"/>
    </source>
</evidence>
<dbReference type="GO" id="GO:0046872">
    <property type="term" value="F:metal ion binding"/>
    <property type="evidence" value="ECO:0007669"/>
    <property type="project" value="UniProtKB-KW"/>
</dbReference>
<dbReference type="InterPro" id="IPR000086">
    <property type="entry name" value="NUDIX_hydrolase_dom"/>
</dbReference>
<keyword evidence="8" id="KW-0520">NAD</keyword>
<evidence type="ECO:0000259" key="11">
    <source>
        <dbReference type="PROSITE" id="PS51462"/>
    </source>
</evidence>
<comment type="similarity">
    <text evidence="3">Belongs to the Nudix hydrolase family. NudC subfamily.</text>
</comment>
<evidence type="ECO:0000256" key="8">
    <source>
        <dbReference type="ARBA" id="ARBA00023027"/>
    </source>
</evidence>
<evidence type="ECO:0000313" key="13">
    <source>
        <dbReference type="Proteomes" id="UP000193411"/>
    </source>
</evidence>
<dbReference type="InterPro" id="IPR049734">
    <property type="entry name" value="NudC-like_C"/>
</dbReference>
<dbReference type="OrthoDB" id="10249612at2759"/>
<evidence type="ECO:0000256" key="7">
    <source>
        <dbReference type="ARBA" id="ARBA00022842"/>
    </source>
</evidence>
<dbReference type="PANTHER" id="PTHR42904:SF6">
    <property type="entry name" value="NAD-CAPPED RNA HYDROLASE NUDT12"/>
    <property type="match status" value="1"/>
</dbReference>
<dbReference type="GO" id="GO:0005829">
    <property type="term" value="C:cytosol"/>
    <property type="evidence" value="ECO:0007669"/>
    <property type="project" value="TreeGrafter"/>
</dbReference>
<dbReference type="STRING" id="765915.A0A1Y2HQY3"/>
<evidence type="ECO:0000256" key="3">
    <source>
        <dbReference type="ARBA" id="ARBA00009595"/>
    </source>
</evidence>
<dbReference type="PRINTS" id="PR00502">
    <property type="entry name" value="NUDIXFAMILY"/>
</dbReference>
<comment type="caution">
    <text evidence="12">The sequence shown here is derived from an EMBL/GenBank/DDBJ whole genome shotgun (WGS) entry which is preliminary data.</text>
</comment>
<dbReference type="PANTHER" id="PTHR42904">
    <property type="entry name" value="NUDIX HYDROLASE, NUDC SUBFAMILY"/>
    <property type="match status" value="1"/>
</dbReference>
<dbReference type="AlphaFoldDB" id="A0A1Y2HQY3"/>
<keyword evidence="5" id="KW-0479">Metal-binding</keyword>
<keyword evidence="13" id="KW-1185">Reference proteome</keyword>
<dbReference type="GO" id="GO:0019677">
    <property type="term" value="P:NAD+ catabolic process"/>
    <property type="evidence" value="ECO:0007669"/>
    <property type="project" value="TreeGrafter"/>
</dbReference>
<accession>A0A1Y2HQY3</accession>
<evidence type="ECO:0000256" key="4">
    <source>
        <dbReference type="ARBA" id="ARBA00012381"/>
    </source>
</evidence>